<name>A0A0L6V610_9BASI</name>
<evidence type="ECO:0000313" key="2">
    <source>
        <dbReference type="Proteomes" id="UP000037035"/>
    </source>
</evidence>
<organism evidence="1 2">
    <name type="scientific">Puccinia sorghi</name>
    <dbReference type="NCBI Taxonomy" id="27349"/>
    <lineage>
        <taxon>Eukaryota</taxon>
        <taxon>Fungi</taxon>
        <taxon>Dikarya</taxon>
        <taxon>Basidiomycota</taxon>
        <taxon>Pucciniomycotina</taxon>
        <taxon>Pucciniomycetes</taxon>
        <taxon>Pucciniales</taxon>
        <taxon>Pucciniaceae</taxon>
        <taxon>Puccinia</taxon>
    </lineage>
</organism>
<dbReference type="Proteomes" id="UP000037035">
    <property type="component" value="Unassembled WGS sequence"/>
</dbReference>
<dbReference type="AlphaFoldDB" id="A0A0L6V610"/>
<dbReference type="EMBL" id="LAVV01007374">
    <property type="protein sequence ID" value="KNZ56149.1"/>
    <property type="molecule type" value="Genomic_DNA"/>
</dbReference>
<evidence type="ECO:0000313" key="1">
    <source>
        <dbReference type="EMBL" id="KNZ56149.1"/>
    </source>
</evidence>
<proteinExistence type="predicted"/>
<keyword evidence="2" id="KW-1185">Reference proteome</keyword>
<protein>
    <submittedName>
        <fullName evidence="1">Uncharacterized protein</fullName>
    </submittedName>
</protein>
<comment type="caution">
    <text evidence="1">The sequence shown here is derived from an EMBL/GenBank/DDBJ whole genome shotgun (WGS) entry which is preliminary data.</text>
</comment>
<sequence>MSCPMTKKLSTFTVTPWDDFSQRVVTILKCKKRCQVHFYQPMYLLLKECQFVSRKVCCVSSVIPIKLICLIIVIFRENIVVSASQFATITCEPTISCKETWPLAVHELPLVYTVRQNPSSDCKHGIVWYFLLSSGMSVRKVKRVKNDQKNKKKKRITWITIGNEKCRNDRFTWDDHVEEKSIFSSKSSRWGSGERCKCKNTVGCKIRKRNAKFSSLGGYRTKGKSSNIHQSGLGRFEDCMFQILVAGWCTYIAGCTTMTTPHFQCSSAQLGSFNLPAQLACQNHVILFITHSPIINKSRLIDEEVYFSIIDCFLIVDFLCLICPVEFSVLCLLC</sequence>
<reference evidence="1 2" key="1">
    <citation type="submission" date="2015-08" db="EMBL/GenBank/DDBJ databases">
        <title>Next Generation Sequencing and Analysis of the Genome of Puccinia sorghi L Schw, the Causal Agent of Maize Common Rust.</title>
        <authorList>
            <person name="Rochi L."/>
            <person name="Burguener G."/>
            <person name="Darino M."/>
            <person name="Turjanski A."/>
            <person name="Kreff E."/>
            <person name="Dieguez M.J."/>
            <person name="Sacco F."/>
        </authorList>
    </citation>
    <scope>NUCLEOTIDE SEQUENCE [LARGE SCALE GENOMIC DNA]</scope>
    <source>
        <strain evidence="1 2">RO10H11247</strain>
    </source>
</reference>
<accession>A0A0L6V610</accession>
<gene>
    <name evidence="1" type="ORF">VP01_2484g1</name>
</gene>
<dbReference type="VEuPathDB" id="FungiDB:VP01_2484g1"/>